<evidence type="ECO:0000256" key="1">
    <source>
        <dbReference type="ARBA" id="ARBA00022694"/>
    </source>
</evidence>
<reference evidence="3 4" key="1">
    <citation type="submission" date="2022-10" db="EMBL/GenBank/DDBJ databases">
        <title>Luteolibacter flavescens strain MCCC 1K03193, whole genome shotgun sequencing project.</title>
        <authorList>
            <person name="Zhao G."/>
            <person name="Shen L."/>
        </authorList>
    </citation>
    <scope>NUCLEOTIDE SEQUENCE [LARGE SCALE GENOMIC DNA]</scope>
    <source>
        <strain evidence="3 4">MCCC 1K03193</strain>
    </source>
</reference>
<dbReference type="Pfam" id="PF01702">
    <property type="entry name" value="TGT"/>
    <property type="match status" value="1"/>
</dbReference>
<protein>
    <submittedName>
        <fullName evidence="3">Queuine tRNA-ribosyltransferase family protein</fullName>
    </submittedName>
</protein>
<sequence>MNAKILDTPSGPIRFPAYVPVTTFGGKYPLDGLIQPYLPRLAPALMVSHHYARQMREKPRLPVMIDSGGFAALFEGSKVLARKGLGILEIHLGEEPELLTPWDVLEFQEQHADIAFTLDFPIPPNLPIRDARRRQKLTIANACWALENRRRREMRLFACIQAWDSESARDCARQLAERPFDGFAIGGLVPRAWDWELLSSIVLSVRNEVGSRPLHIFGLGKPELAAKLFELGVDSVDSSSYVKAAADGVSWATGSKVPDPSVSDRLALALSNLALATGSTLPLSVGKLFPTRC</sequence>
<dbReference type="InterPro" id="IPR002616">
    <property type="entry name" value="tRNA_ribo_trans-like"/>
</dbReference>
<dbReference type="RefSeq" id="WP_264502670.1">
    <property type="nucleotide sequence ID" value="NZ_JAPDDS010000011.1"/>
</dbReference>
<dbReference type="Proteomes" id="UP001207930">
    <property type="component" value="Unassembled WGS sequence"/>
</dbReference>
<dbReference type="PANTHER" id="PTHR46499:SF1">
    <property type="entry name" value="QUEUINE TRNA-RIBOSYLTRANSFERASE"/>
    <property type="match status" value="1"/>
</dbReference>
<feature type="domain" description="tRNA-guanine(15) transglycosylase-like" evidence="2">
    <location>
        <begin position="62"/>
        <end position="249"/>
    </location>
</feature>
<evidence type="ECO:0000313" key="3">
    <source>
        <dbReference type="EMBL" id="MCW1886715.1"/>
    </source>
</evidence>
<evidence type="ECO:0000259" key="2">
    <source>
        <dbReference type="Pfam" id="PF01702"/>
    </source>
</evidence>
<proteinExistence type="predicted"/>
<dbReference type="NCBIfam" id="TIGR00449">
    <property type="entry name" value="tgt_general"/>
    <property type="match status" value="1"/>
</dbReference>
<dbReference type="SUPFAM" id="SSF51713">
    <property type="entry name" value="tRNA-guanine transglycosylase"/>
    <property type="match status" value="1"/>
</dbReference>
<keyword evidence="1" id="KW-0819">tRNA processing</keyword>
<name>A0ABT3FT05_9BACT</name>
<dbReference type="InterPro" id="IPR050076">
    <property type="entry name" value="ArchSynthase1/Queuine_TRR"/>
</dbReference>
<gene>
    <name evidence="3" type="ORF">OKA04_18395</name>
</gene>
<dbReference type="InterPro" id="IPR036511">
    <property type="entry name" value="TGT-like_sf"/>
</dbReference>
<organism evidence="3 4">
    <name type="scientific">Luteolibacter flavescens</name>
    <dbReference type="NCBI Taxonomy" id="1859460"/>
    <lineage>
        <taxon>Bacteria</taxon>
        <taxon>Pseudomonadati</taxon>
        <taxon>Verrucomicrobiota</taxon>
        <taxon>Verrucomicrobiia</taxon>
        <taxon>Verrucomicrobiales</taxon>
        <taxon>Verrucomicrobiaceae</taxon>
        <taxon>Luteolibacter</taxon>
    </lineage>
</organism>
<evidence type="ECO:0000313" key="4">
    <source>
        <dbReference type="Proteomes" id="UP001207930"/>
    </source>
</evidence>
<dbReference type="EMBL" id="JAPDDS010000011">
    <property type="protein sequence ID" value="MCW1886715.1"/>
    <property type="molecule type" value="Genomic_DNA"/>
</dbReference>
<dbReference type="Gene3D" id="3.20.20.105">
    <property type="entry name" value="Queuine tRNA-ribosyltransferase-like"/>
    <property type="match status" value="1"/>
</dbReference>
<accession>A0ABT3FT05</accession>
<keyword evidence="4" id="KW-1185">Reference proteome</keyword>
<comment type="caution">
    <text evidence="3">The sequence shown here is derived from an EMBL/GenBank/DDBJ whole genome shotgun (WGS) entry which is preliminary data.</text>
</comment>
<dbReference type="PANTHER" id="PTHR46499">
    <property type="entry name" value="QUEUINE TRNA-RIBOSYLTRANSFERASE"/>
    <property type="match status" value="1"/>
</dbReference>